<dbReference type="Proteomes" id="UP001156629">
    <property type="component" value="Unassembled WGS sequence"/>
</dbReference>
<dbReference type="Pfam" id="PF07396">
    <property type="entry name" value="Porin_O_P"/>
    <property type="match status" value="1"/>
</dbReference>
<evidence type="ECO:0000313" key="2">
    <source>
        <dbReference type="Proteomes" id="UP001156629"/>
    </source>
</evidence>
<keyword evidence="2" id="KW-1185">Reference proteome</keyword>
<protein>
    <submittedName>
        <fullName evidence="1">Porin P</fullName>
    </submittedName>
</protein>
<name>A0ABQ5WV02_9PROT</name>
<organism evidence="1 2">
    <name type="scientific">Gluconobacter kondonii</name>
    <dbReference type="NCBI Taxonomy" id="941463"/>
    <lineage>
        <taxon>Bacteria</taxon>
        <taxon>Pseudomonadati</taxon>
        <taxon>Pseudomonadota</taxon>
        <taxon>Alphaproteobacteria</taxon>
        <taxon>Acetobacterales</taxon>
        <taxon>Acetobacteraceae</taxon>
        <taxon>Gluconobacter</taxon>
    </lineage>
</organism>
<dbReference type="InterPro" id="IPR010870">
    <property type="entry name" value="Porin_O/P"/>
</dbReference>
<accession>A0ABQ5WV02</accession>
<reference evidence="2" key="1">
    <citation type="journal article" date="2019" name="Int. J. Syst. Evol. Microbiol.">
        <title>The Global Catalogue of Microorganisms (GCM) 10K type strain sequencing project: providing services to taxonomists for standard genome sequencing and annotation.</title>
        <authorList>
            <consortium name="The Broad Institute Genomics Platform"/>
            <consortium name="The Broad Institute Genome Sequencing Center for Infectious Disease"/>
            <person name="Wu L."/>
            <person name="Ma J."/>
        </authorList>
    </citation>
    <scope>NUCLEOTIDE SEQUENCE [LARGE SCALE GENOMIC DNA]</scope>
    <source>
        <strain evidence="2">NBRC 3266</strain>
    </source>
</reference>
<sequence length="501" mass="56192">MVNELKKQDKRIRYLEKEIIELQGHSYQKQKVKNNYNDHSILDIPYYKQKKFRSVKISHREINNNYINFPLVASPPGTFGAVSNMPSNSGSILGISSQIPNRTTEFDGLVLKWGKGLPSFSTPDGNYSFRVRGRILADYGASFSSRFPQQNISRTILRAARLGVQGRARNLSWVLEGDFSSNTLQLMSAFATWTDKTAGLLSEYTIGNKFSERGFDGSTGSSDTVFLNRDIVANLLVPMMGWYGLGGAYKIYGKNWHIATQISGDQVNSTNNTNNVRDDLTYLLRAHYIPFKDKVSLIHLGFWGFYEDSKPTQNFTQNVNLLNYTDNAFNFQVRPTAPLSHSLSGGVELFGIWKSFWALFEFGLRKLSLRRTYSSYPNYALWAGKSGSEEALSVQGGVFLTGETPNYFAHSGVWAAPRVLHPVTQGGLGAWEVSLRYDRASVSRSLGSSNASTVTLGVNWYFLNYARFMFNFTHANVLNTHGLYIGYNSGNTLGGRMSITF</sequence>
<proteinExistence type="predicted"/>
<comment type="caution">
    <text evidence="1">The sequence shown here is derived from an EMBL/GenBank/DDBJ whole genome shotgun (WGS) entry which is preliminary data.</text>
</comment>
<gene>
    <name evidence="1" type="primary">oprP</name>
    <name evidence="1" type="ORF">GCM10007870_20330</name>
</gene>
<dbReference type="Gene3D" id="2.40.160.10">
    <property type="entry name" value="Porin"/>
    <property type="match status" value="1"/>
</dbReference>
<dbReference type="InterPro" id="IPR023614">
    <property type="entry name" value="Porin_dom_sf"/>
</dbReference>
<dbReference type="EMBL" id="BSNV01000011">
    <property type="protein sequence ID" value="GLQ66449.1"/>
    <property type="molecule type" value="Genomic_DNA"/>
</dbReference>
<evidence type="ECO:0000313" key="1">
    <source>
        <dbReference type="EMBL" id="GLQ66449.1"/>
    </source>
</evidence>